<name>A0A221W992_9PSEU</name>
<dbReference type="OrthoDB" id="3210980at2"/>
<reference evidence="1 2" key="1">
    <citation type="submission" date="2017-07" db="EMBL/GenBank/DDBJ databases">
        <title>Complete genome sequence of Actinoalloteichus hoggarensis DSM 45943, type strain of Actinoalloteichus hoggarensis.</title>
        <authorList>
            <person name="Ruckert C."/>
            <person name="Nouioui I."/>
            <person name="Willmese J."/>
            <person name="van Wezel G."/>
            <person name="Klenk H.-P."/>
            <person name="Kalinowski J."/>
            <person name="Zotchev S.B."/>
        </authorList>
    </citation>
    <scope>NUCLEOTIDE SEQUENCE [LARGE SCALE GENOMIC DNA]</scope>
    <source>
        <strain evidence="1 2">DSM 45943</strain>
    </source>
</reference>
<dbReference type="EMBL" id="CP022521">
    <property type="protein sequence ID" value="ASO21937.1"/>
    <property type="molecule type" value="Genomic_DNA"/>
</dbReference>
<organism evidence="1 2">
    <name type="scientific">Actinoalloteichus hoggarensis</name>
    <dbReference type="NCBI Taxonomy" id="1470176"/>
    <lineage>
        <taxon>Bacteria</taxon>
        <taxon>Bacillati</taxon>
        <taxon>Actinomycetota</taxon>
        <taxon>Actinomycetes</taxon>
        <taxon>Pseudonocardiales</taxon>
        <taxon>Pseudonocardiaceae</taxon>
        <taxon>Actinoalloteichus</taxon>
    </lineage>
</organism>
<evidence type="ECO:0008006" key="3">
    <source>
        <dbReference type="Google" id="ProtNLM"/>
    </source>
</evidence>
<evidence type="ECO:0000313" key="1">
    <source>
        <dbReference type="EMBL" id="ASO21937.1"/>
    </source>
</evidence>
<sequence length="181" mass="19622">MTPIPEVFRHAVSTLKSVRPRSELTFEEVRPPQRLAPWAYALSAEVTGPTNEFASGRLVVLHDPDNVDVWNGELRVVVYLQAELDSEFASDPLLPQVGWSWLTDALEGCGARWTTLGGTVTVTSSARFGEIEGPAHTHDLELRASWTASDSELAAHGEALCEVLASAAGLPPIGVVELRPR</sequence>
<keyword evidence="2" id="KW-1185">Reference proteome</keyword>
<evidence type="ECO:0000313" key="2">
    <source>
        <dbReference type="Proteomes" id="UP000204221"/>
    </source>
</evidence>
<dbReference type="Pfam" id="PF11452">
    <property type="entry name" value="DUF3000"/>
    <property type="match status" value="1"/>
</dbReference>
<dbReference type="InterPro" id="IPR021555">
    <property type="entry name" value="DUF3000"/>
</dbReference>
<accession>A0A221W992</accession>
<dbReference type="KEGG" id="ahg:AHOG_21605"/>
<protein>
    <recommendedName>
        <fullName evidence="3">DUF3000 domain-containing protein</fullName>
    </recommendedName>
</protein>
<proteinExistence type="predicted"/>
<dbReference type="Proteomes" id="UP000204221">
    <property type="component" value="Chromosome"/>
</dbReference>
<dbReference type="AlphaFoldDB" id="A0A221W992"/>
<gene>
    <name evidence="1" type="ORF">AHOG_21605</name>
</gene>